<dbReference type="PROSITE" id="PS51007">
    <property type="entry name" value="CYTC"/>
    <property type="match status" value="1"/>
</dbReference>
<comment type="caution">
    <text evidence="7">The sequence shown here is derived from an EMBL/GenBank/DDBJ whole genome shotgun (WGS) entry which is preliminary data.</text>
</comment>
<proteinExistence type="predicted"/>
<keyword evidence="2 4" id="KW-0479">Metal-binding</keyword>
<dbReference type="InterPro" id="IPR009056">
    <property type="entry name" value="Cyt_c-like_dom"/>
</dbReference>
<organism evidence="7 8">
    <name type="scientific">Sinisalibacter aestuarii</name>
    <dbReference type="NCBI Taxonomy" id="2949426"/>
    <lineage>
        <taxon>Bacteria</taxon>
        <taxon>Pseudomonadati</taxon>
        <taxon>Pseudomonadota</taxon>
        <taxon>Alphaproteobacteria</taxon>
        <taxon>Rhodobacterales</taxon>
        <taxon>Roseobacteraceae</taxon>
        <taxon>Sinisalibacter</taxon>
    </lineage>
</organism>
<evidence type="ECO:0000256" key="1">
    <source>
        <dbReference type="ARBA" id="ARBA00022617"/>
    </source>
</evidence>
<evidence type="ECO:0000313" key="8">
    <source>
        <dbReference type="Proteomes" id="UP001144205"/>
    </source>
</evidence>
<protein>
    <recommendedName>
        <fullName evidence="6">Cytochrome c domain-containing protein</fullName>
    </recommendedName>
</protein>
<evidence type="ECO:0000259" key="6">
    <source>
        <dbReference type="PROSITE" id="PS51007"/>
    </source>
</evidence>
<name>A0ABQ5LQJ2_9RHOB</name>
<evidence type="ECO:0000256" key="5">
    <source>
        <dbReference type="SAM" id="SignalP"/>
    </source>
</evidence>
<keyword evidence="1 4" id="KW-0349">Heme</keyword>
<accession>A0ABQ5LQJ2</accession>
<evidence type="ECO:0000256" key="4">
    <source>
        <dbReference type="PROSITE-ProRule" id="PRU00433"/>
    </source>
</evidence>
<evidence type="ECO:0000313" key="7">
    <source>
        <dbReference type="EMBL" id="GKY87189.1"/>
    </source>
</evidence>
<evidence type="ECO:0000256" key="3">
    <source>
        <dbReference type="ARBA" id="ARBA00023004"/>
    </source>
</evidence>
<evidence type="ECO:0000256" key="2">
    <source>
        <dbReference type="ARBA" id="ARBA00022723"/>
    </source>
</evidence>
<dbReference type="Gene3D" id="1.10.760.10">
    <property type="entry name" value="Cytochrome c-like domain"/>
    <property type="match status" value="1"/>
</dbReference>
<keyword evidence="5" id="KW-0732">Signal</keyword>
<feature type="signal peptide" evidence="5">
    <location>
        <begin position="1"/>
        <end position="23"/>
    </location>
</feature>
<reference evidence="7" key="1">
    <citation type="journal article" date="2023" name="Int. J. Syst. Evol. Microbiol.">
        <title>Sinisalibacter aestuarii sp. nov., isolated from estuarine sediment of the Arakawa River.</title>
        <authorList>
            <person name="Arafat S.T."/>
            <person name="Hirano S."/>
            <person name="Sato A."/>
            <person name="Takeuchi K."/>
            <person name="Yasuda T."/>
            <person name="Terahara T."/>
            <person name="Hamada M."/>
            <person name="Kobayashi T."/>
        </authorList>
    </citation>
    <scope>NUCLEOTIDE SEQUENCE</scope>
    <source>
        <strain evidence="7">B-399</strain>
    </source>
</reference>
<dbReference type="InterPro" id="IPR036909">
    <property type="entry name" value="Cyt_c-like_dom_sf"/>
</dbReference>
<dbReference type="SUPFAM" id="SSF46626">
    <property type="entry name" value="Cytochrome c"/>
    <property type="match status" value="1"/>
</dbReference>
<sequence length="134" mass="14083">MKTRKLLALSAALLAAMTLGASAQDDPGRTEYMTACAVCHGETAMGNGPFAALLNIEVPGLTGLAAANDGEFPFLDTLMVIDGRTGVRGHGGPMPVWGDRYEKSALDDAGIYGAELIVRGRLLSLVEYLESVQQ</sequence>
<feature type="domain" description="Cytochrome c" evidence="6">
    <location>
        <begin position="23"/>
        <end position="117"/>
    </location>
</feature>
<dbReference type="EMBL" id="BROH01000002">
    <property type="protein sequence ID" value="GKY87189.1"/>
    <property type="molecule type" value="Genomic_DNA"/>
</dbReference>
<keyword evidence="3 4" id="KW-0408">Iron</keyword>
<dbReference type="Proteomes" id="UP001144205">
    <property type="component" value="Unassembled WGS sequence"/>
</dbReference>
<feature type="chain" id="PRO_5045159209" description="Cytochrome c domain-containing protein" evidence="5">
    <location>
        <begin position="24"/>
        <end position="134"/>
    </location>
</feature>
<dbReference type="Pfam" id="PF00034">
    <property type="entry name" value="Cytochrom_C"/>
    <property type="match status" value="1"/>
</dbReference>
<dbReference type="RefSeq" id="WP_281841182.1">
    <property type="nucleotide sequence ID" value="NZ_BROH01000002.1"/>
</dbReference>
<keyword evidence="8" id="KW-1185">Reference proteome</keyword>
<gene>
    <name evidence="7" type="ORF">STA1M1_10580</name>
</gene>